<feature type="region of interest" description="Disordered" evidence="1">
    <location>
        <begin position="1"/>
        <end position="22"/>
    </location>
</feature>
<evidence type="ECO:0000313" key="3">
    <source>
        <dbReference type="EMBL" id="CAF1502738.1"/>
    </source>
</evidence>
<evidence type="ECO:0000256" key="1">
    <source>
        <dbReference type="SAM" id="MobiDB-lite"/>
    </source>
</evidence>
<feature type="transmembrane region" description="Helical" evidence="2">
    <location>
        <begin position="93"/>
        <end position="114"/>
    </location>
</feature>
<sequence>MMKVDAGQSLSPTDANSTFRIEQESTEKRSYWKDLRQSCKWIHLTHKCFDEKGNSVFSETITFRVTCTLYSDWKLAFCSSSIDFINKYPNIFLLYRTILFILTLIDLVHGIIIAHPIHEWFIYFTHLTLLITFFAVSFQFLTTSRVNFFRGDRIVPSSHVQYIHMILIVISLGTGLAICLLFWTFIYTPSMSNYYPKIVFDHGVLWILIFIDILVFTRLPIYMIDCIPIMIFACLYGLFTIIAFIFSFNFSNNRTGYVYQAFDLHHSPLRVIMQILLFIFLLPVGIVFILWNIFRVRRSIDVKVTNTRRISNGNLIV</sequence>
<comment type="caution">
    <text evidence="3">The sequence shown here is derived from an EMBL/GenBank/DDBJ whole genome shotgun (WGS) entry which is preliminary data.</text>
</comment>
<dbReference type="AlphaFoldDB" id="A0A815T7N2"/>
<protein>
    <submittedName>
        <fullName evidence="3">Uncharacterized protein</fullName>
    </submittedName>
</protein>
<name>A0A815T7N2_ADIRI</name>
<evidence type="ECO:0000313" key="4">
    <source>
        <dbReference type="Proteomes" id="UP000663828"/>
    </source>
</evidence>
<proteinExistence type="predicted"/>
<dbReference type="PANTHER" id="PTHR12242">
    <property type="entry name" value="OS02G0130600 PROTEIN-RELATED"/>
    <property type="match status" value="1"/>
</dbReference>
<feature type="transmembrane region" description="Helical" evidence="2">
    <location>
        <begin position="198"/>
        <end position="217"/>
    </location>
</feature>
<feature type="transmembrane region" description="Helical" evidence="2">
    <location>
        <begin position="271"/>
        <end position="294"/>
    </location>
</feature>
<keyword evidence="4" id="KW-1185">Reference proteome</keyword>
<keyword evidence="2" id="KW-0812">Transmembrane</keyword>
<keyword evidence="2" id="KW-1133">Transmembrane helix</keyword>
<reference evidence="3" key="1">
    <citation type="submission" date="2021-02" db="EMBL/GenBank/DDBJ databases">
        <authorList>
            <person name="Nowell W R."/>
        </authorList>
    </citation>
    <scope>NUCLEOTIDE SEQUENCE</scope>
</reference>
<dbReference type="GO" id="GO:0016020">
    <property type="term" value="C:membrane"/>
    <property type="evidence" value="ECO:0007669"/>
    <property type="project" value="TreeGrafter"/>
</dbReference>
<dbReference type="Proteomes" id="UP000663828">
    <property type="component" value="Unassembled WGS sequence"/>
</dbReference>
<evidence type="ECO:0000256" key="2">
    <source>
        <dbReference type="SAM" id="Phobius"/>
    </source>
</evidence>
<dbReference type="EMBL" id="CAJNOR010004444">
    <property type="protein sequence ID" value="CAF1502738.1"/>
    <property type="molecule type" value="Genomic_DNA"/>
</dbReference>
<feature type="transmembrane region" description="Helical" evidence="2">
    <location>
        <begin position="229"/>
        <end position="251"/>
    </location>
</feature>
<feature type="transmembrane region" description="Helical" evidence="2">
    <location>
        <begin position="120"/>
        <end position="141"/>
    </location>
</feature>
<keyword evidence="2" id="KW-0472">Membrane</keyword>
<dbReference type="PANTHER" id="PTHR12242:SF1">
    <property type="entry name" value="MYND-TYPE DOMAIN-CONTAINING PROTEIN"/>
    <property type="match status" value="1"/>
</dbReference>
<feature type="compositionally biased region" description="Polar residues" evidence="1">
    <location>
        <begin position="8"/>
        <end position="20"/>
    </location>
</feature>
<feature type="transmembrane region" description="Helical" evidence="2">
    <location>
        <begin position="162"/>
        <end position="186"/>
    </location>
</feature>
<organism evidence="3 4">
    <name type="scientific">Adineta ricciae</name>
    <name type="common">Rotifer</name>
    <dbReference type="NCBI Taxonomy" id="249248"/>
    <lineage>
        <taxon>Eukaryota</taxon>
        <taxon>Metazoa</taxon>
        <taxon>Spiralia</taxon>
        <taxon>Gnathifera</taxon>
        <taxon>Rotifera</taxon>
        <taxon>Eurotatoria</taxon>
        <taxon>Bdelloidea</taxon>
        <taxon>Adinetida</taxon>
        <taxon>Adinetidae</taxon>
        <taxon>Adineta</taxon>
    </lineage>
</organism>
<gene>
    <name evidence="3" type="ORF">XAT740_LOCUS39754</name>
</gene>
<accession>A0A815T7N2</accession>